<evidence type="ECO:0000313" key="1">
    <source>
        <dbReference type="EMBL" id="SUZ93100.1"/>
    </source>
</evidence>
<accession>A0A381RMK7</accession>
<dbReference type="AlphaFoldDB" id="A0A381RMK7"/>
<name>A0A381RMK7_9ZZZZ</name>
<reference evidence="1" key="1">
    <citation type="submission" date="2018-05" db="EMBL/GenBank/DDBJ databases">
        <authorList>
            <person name="Lanie J.A."/>
            <person name="Ng W.-L."/>
            <person name="Kazmierczak K.M."/>
            <person name="Andrzejewski T.M."/>
            <person name="Davidsen T.M."/>
            <person name="Wayne K.J."/>
            <person name="Tettelin H."/>
            <person name="Glass J.I."/>
            <person name="Rusch D."/>
            <person name="Podicherti R."/>
            <person name="Tsui H.-C.T."/>
            <person name="Winkler M.E."/>
        </authorList>
    </citation>
    <scope>NUCLEOTIDE SEQUENCE</scope>
</reference>
<sequence length="95" mass="10992">MNNSTLPDTATGSPDLNFFFNSFTLSQIFAFIDPVLSRNLRSIYKSPLRLCLICFSKHKKKPCMESPSLNFSIDVMDFMAYEFSKNIMQSQEYQI</sequence>
<protein>
    <submittedName>
        <fullName evidence="1">Uncharacterized protein</fullName>
    </submittedName>
</protein>
<gene>
    <name evidence="1" type="ORF">METZ01_LOCUS45954</name>
</gene>
<dbReference type="EMBL" id="UINC01002118">
    <property type="protein sequence ID" value="SUZ93100.1"/>
    <property type="molecule type" value="Genomic_DNA"/>
</dbReference>
<organism evidence="1">
    <name type="scientific">marine metagenome</name>
    <dbReference type="NCBI Taxonomy" id="408172"/>
    <lineage>
        <taxon>unclassified sequences</taxon>
        <taxon>metagenomes</taxon>
        <taxon>ecological metagenomes</taxon>
    </lineage>
</organism>
<proteinExistence type="predicted"/>